<sequence length="208" mass="23609">MLLFDLDGTLIDSNQAWVEVDNTFLFRRGLTPTEEYNRVVGQSIFPVAAQFTRDYYHLSETPQEIMDEWMSLIGEAYGKHIPLKPGAKEFLAHCAGQGRKMALVTACVPELCHTVLQRHGLAQFFPVIIFAQELGVEKRNPRFFQAVLDHLEADPQDCTLFEDSPAACRTAKEAGIQVVGVYDLFYASHQEEMEGVCDRYIRSFTQLL</sequence>
<dbReference type="GO" id="GO:0008967">
    <property type="term" value="F:phosphoglycolate phosphatase activity"/>
    <property type="evidence" value="ECO:0007669"/>
    <property type="project" value="TreeGrafter"/>
</dbReference>
<dbReference type="Proteomes" id="UP000824192">
    <property type="component" value="Unassembled WGS sequence"/>
</dbReference>
<organism evidence="1 2">
    <name type="scientific">Candidatus Flavonifractor merdipullorum</name>
    <dbReference type="NCBI Taxonomy" id="2838590"/>
    <lineage>
        <taxon>Bacteria</taxon>
        <taxon>Bacillati</taxon>
        <taxon>Bacillota</taxon>
        <taxon>Clostridia</taxon>
        <taxon>Eubacteriales</taxon>
        <taxon>Oscillospiraceae</taxon>
        <taxon>Flavonifractor</taxon>
    </lineage>
</organism>
<gene>
    <name evidence="1" type="ORF">H9868_07360</name>
</gene>
<protein>
    <submittedName>
        <fullName evidence="1">HAD family phosphatase</fullName>
    </submittedName>
</protein>
<dbReference type="GO" id="GO:0005829">
    <property type="term" value="C:cytosol"/>
    <property type="evidence" value="ECO:0007669"/>
    <property type="project" value="TreeGrafter"/>
</dbReference>
<dbReference type="SFLD" id="SFLDG01129">
    <property type="entry name" value="C1.5:_HAD__Beta-PGM__Phosphata"/>
    <property type="match status" value="1"/>
</dbReference>
<dbReference type="Pfam" id="PF13419">
    <property type="entry name" value="HAD_2"/>
    <property type="match status" value="1"/>
</dbReference>
<dbReference type="InterPro" id="IPR023214">
    <property type="entry name" value="HAD_sf"/>
</dbReference>
<dbReference type="InterPro" id="IPR041492">
    <property type="entry name" value="HAD_2"/>
</dbReference>
<dbReference type="SUPFAM" id="SSF56784">
    <property type="entry name" value="HAD-like"/>
    <property type="match status" value="1"/>
</dbReference>
<comment type="caution">
    <text evidence="1">The sequence shown here is derived from an EMBL/GenBank/DDBJ whole genome shotgun (WGS) entry which is preliminary data.</text>
</comment>
<dbReference type="EMBL" id="DXGA01000157">
    <property type="protein sequence ID" value="HIW94342.1"/>
    <property type="molecule type" value="Genomic_DNA"/>
</dbReference>
<evidence type="ECO:0000313" key="2">
    <source>
        <dbReference type="Proteomes" id="UP000824192"/>
    </source>
</evidence>
<name>A0A9D1RX63_9FIRM</name>
<reference evidence="1" key="2">
    <citation type="submission" date="2021-04" db="EMBL/GenBank/DDBJ databases">
        <authorList>
            <person name="Gilroy R."/>
        </authorList>
    </citation>
    <scope>NUCLEOTIDE SEQUENCE</scope>
    <source>
        <strain evidence="1">ChiGjej6B6-1540</strain>
    </source>
</reference>
<evidence type="ECO:0000313" key="1">
    <source>
        <dbReference type="EMBL" id="HIW94342.1"/>
    </source>
</evidence>
<dbReference type="InterPro" id="IPR006439">
    <property type="entry name" value="HAD-SF_hydro_IA"/>
</dbReference>
<dbReference type="InterPro" id="IPR023198">
    <property type="entry name" value="PGP-like_dom2"/>
</dbReference>
<dbReference type="GO" id="GO:0006281">
    <property type="term" value="P:DNA repair"/>
    <property type="evidence" value="ECO:0007669"/>
    <property type="project" value="TreeGrafter"/>
</dbReference>
<dbReference type="PANTHER" id="PTHR43434">
    <property type="entry name" value="PHOSPHOGLYCOLATE PHOSPHATASE"/>
    <property type="match status" value="1"/>
</dbReference>
<dbReference type="Gene3D" id="3.40.50.1000">
    <property type="entry name" value="HAD superfamily/HAD-like"/>
    <property type="match status" value="1"/>
</dbReference>
<dbReference type="AlphaFoldDB" id="A0A9D1RX63"/>
<reference evidence="1" key="1">
    <citation type="journal article" date="2021" name="PeerJ">
        <title>Extensive microbial diversity within the chicken gut microbiome revealed by metagenomics and culture.</title>
        <authorList>
            <person name="Gilroy R."/>
            <person name="Ravi A."/>
            <person name="Getino M."/>
            <person name="Pursley I."/>
            <person name="Horton D.L."/>
            <person name="Alikhan N.F."/>
            <person name="Baker D."/>
            <person name="Gharbi K."/>
            <person name="Hall N."/>
            <person name="Watson M."/>
            <person name="Adriaenssens E.M."/>
            <person name="Foster-Nyarko E."/>
            <person name="Jarju S."/>
            <person name="Secka A."/>
            <person name="Antonio M."/>
            <person name="Oren A."/>
            <person name="Chaudhuri R.R."/>
            <person name="La Ragione R."/>
            <person name="Hildebrand F."/>
            <person name="Pallen M.J."/>
        </authorList>
    </citation>
    <scope>NUCLEOTIDE SEQUENCE</scope>
    <source>
        <strain evidence="1">ChiGjej6B6-1540</strain>
    </source>
</reference>
<dbReference type="InterPro" id="IPR050155">
    <property type="entry name" value="HAD-like_hydrolase_sf"/>
</dbReference>
<dbReference type="SFLD" id="SFLDS00003">
    <property type="entry name" value="Haloacid_Dehalogenase"/>
    <property type="match status" value="1"/>
</dbReference>
<dbReference type="NCBIfam" id="TIGR01509">
    <property type="entry name" value="HAD-SF-IA-v3"/>
    <property type="match status" value="1"/>
</dbReference>
<dbReference type="InterPro" id="IPR036412">
    <property type="entry name" value="HAD-like_sf"/>
</dbReference>
<dbReference type="Gene3D" id="1.10.150.240">
    <property type="entry name" value="Putative phosphatase, domain 2"/>
    <property type="match status" value="1"/>
</dbReference>
<dbReference type="PANTHER" id="PTHR43434:SF3">
    <property type="entry name" value="GMP_IMP NUCLEOTIDASE YRFG"/>
    <property type="match status" value="1"/>
</dbReference>
<proteinExistence type="predicted"/>
<accession>A0A9D1RX63</accession>